<dbReference type="Gene3D" id="3.40.50.300">
    <property type="entry name" value="P-loop containing nucleotide triphosphate hydrolases"/>
    <property type="match status" value="2"/>
</dbReference>
<gene>
    <name evidence="11 14" type="primary">priA</name>
    <name evidence="14" type="ORF">NK125_09940</name>
</gene>
<feature type="domain" description="Helicase C-terminal" evidence="13">
    <location>
        <begin position="479"/>
        <end position="652"/>
    </location>
</feature>
<dbReference type="EC" id="5.6.2.4" evidence="11"/>
<dbReference type="InterPro" id="IPR042115">
    <property type="entry name" value="PriA_3primeBD_sf"/>
</dbReference>
<feature type="binding site" evidence="11">
    <location>
        <position position="474"/>
    </location>
    <ligand>
        <name>Zn(2+)</name>
        <dbReference type="ChEBI" id="CHEBI:29105"/>
        <label>2</label>
    </ligand>
</feature>
<evidence type="ECO:0000259" key="12">
    <source>
        <dbReference type="PROSITE" id="PS51192"/>
    </source>
</evidence>
<dbReference type="Proteomes" id="UP001523566">
    <property type="component" value="Unassembled WGS sequence"/>
</dbReference>
<comment type="similarity">
    <text evidence="11">Belongs to the helicase family. PriA subfamily.</text>
</comment>
<feature type="binding site" evidence="11">
    <location>
        <position position="459"/>
    </location>
    <ligand>
        <name>Zn(2+)</name>
        <dbReference type="ChEBI" id="CHEBI:29105"/>
        <label>2</label>
    </ligand>
</feature>
<dbReference type="InterPro" id="IPR014001">
    <property type="entry name" value="Helicase_ATP-bd"/>
</dbReference>
<comment type="cofactor">
    <cofactor evidence="11">
        <name>Zn(2+)</name>
        <dbReference type="ChEBI" id="CHEBI:29105"/>
    </cofactor>
    <text evidence="11">Binds 2 zinc ions per subunit.</text>
</comment>
<evidence type="ECO:0000256" key="7">
    <source>
        <dbReference type="ARBA" id="ARBA00022833"/>
    </source>
</evidence>
<dbReference type="SUPFAM" id="SSF52540">
    <property type="entry name" value="P-loop containing nucleoside triphosphate hydrolases"/>
    <property type="match status" value="1"/>
</dbReference>
<dbReference type="PROSITE" id="PS51192">
    <property type="entry name" value="HELICASE_ATP_BIND_1"/>
    <property type="match status" value="1"/>
</dbReference>
<feature type="domain" description="Helicase ATP-binding" evidence="12">
    <location>
        <begin position="219"/>
        <end position="385"/>
    </location>
</feature>
<dbReference type="InterPro" id="IPR040498">
    <property type="entry name" value="PriA_CRR"/>
</dbReference>
<evidence type="ECO:0000256" key="8">
    <source>
        <dbReference type="ARBA" id="ARBA00022840"/>
    </source>
</evidence>
<proteinExistence type="inferred from homology"/>
<dbReference type="Pfam" id="PF18074">
    <property type="entry name" value="PriA_C"/>
    <property type="match status" value="1"/>
</dbReference>
<evidence type="ECO:0000256" key="1">
    <source>
        <dbReference type="ARBA" id="ARBA00022515"/>
    </source>
</evidence>
<comment type="subunit">
    <text evidence="11">Component of the replication restart primosome.</text>
</comment>
<dbReference type="Pfam" id="PF00270">
    <property type="entry name" value="DEAD"/>
    <property type="match status" value="1"/>
</dbReference>
<dbReference type="Pfam" id="PF17764">
    <property type="entry name" value="PriA_3primeBD"/>
    <property type="match status" value="1"/>
</dbReference>
<evidence type="ECO:0000256" key="3">
    <source>
        <dbReference type="ARBA" id="ARBA00022723"/>
    </source>
</evidence>
<evidence type="ECO:0000256" key="9">
    <source>
        <dbReference type="ARBA" id="ARBA00023125"/>
    </source>
</evidence>
<evidence type="ECO:0000256" key="10">
    <source>
        <dbReference type="ARBA" id="ARBA00023235"/>
    </source>
</evidence>
<dbReference type="NCBIfam" id="TIGR00595">
    <property type="entry name" value="priA"/>
    <property type="match status" value="1"/>
</dbReference>
<evidence type="ECO:0000256" key="6">
    <source>
        <dbReference type="ARBA" id="ARBA00022806"/>
    </source>
</evidence>
<dbReference type="InterPro" id="IPR005259">
    <property type="entry name" value="PriA"/>
</dbReference>
<evidence type="ECO:0000256" key="2">
    <source>
        <dbReference type="ARBA" id="ARBA00022705"/>
    </source>
</evidence>
<dbReference type="HAMAP" id="MF_00983">
    <property type="entry name" value="PriA"/>
    <property type="match status" value="1"/>
</dbReference>
<evidence type="ECO:0000256" key="5">
    <source>
        <dbReference type="ARBA" id="ARBA00022801"/>
    </source>
</evidence>
<evidence type="ECO:0000256" key="4">
    <source>
        <dbReference type="ARBA" id="ARBA00022741"/>
    </source>
</evidence>
<feature type="binding site" evidence="11">
    <location>
        <position position="477"/>
    </location>
    <ligand>
        <name>Zn(2+)</name>
        <dbReference type="ChEBI" id="CHEBI:29105"/>
        <label>2</label>
    </ligand>
</feature>
<keyword evidence="8 11" id="KW-0067">ATP-binding</keyword>
<keyword evidence="15" id="KW-1185">Reference proteome</keyword>
<dbReference type="PANTHER" id="PTHR30580:SF0">
    <property type="entry name" value="PRIMOSOMAL PROTEIN N"/>
    <property type="match status" value="1"/>
</dbReference>
<evidence type="ECO:0000313" key="15">
    <source>
        <dbReference type="Proteomes" id="UP001523566"/>
    </source>
</evidence>
<protein>
    <recommendedName>
        <fullName evidence="11">Replication restart protein PriA</fullName>
    </recommendedName>
    <alternativeName>
        <fullName evidence="11">ATP-dependent DNA helicase PriA</fullName>
        <ecNumber evidence="11">5.6.2.4</ecNumber>
    </alternativeName>
    <alternativeName>
        <fullName evidence="11">DNA 3'-5' helicase PriA</fullName>
    </alternativeName>
</protein>
<dbReference type="InterPro" id="IPR027417">
    <property type="entry name" value="P-loop_NTPase"/>
</dbReference>
<evidence type="ECO:0000313" key="14">
    <source>
        <dbReference type="EMBL" id="MCP1102737.1"/>
    </source>
</evidence>
<feature type="binding site" evidence="11">
    <location>
        <position position="456"/>
    </location>
    <ligand>
        <name>Zn(2+)</name>
        <dbReference type="ChEBI" id="CHEBI:29105"/>
        <label>2</label>
    </ligand>
</feature>
<keyword evidence="3 11" id="KW-0479">Metal-binding</keyword>
<keyword evidence="9 11" id="KW-0238">DNA-binding</keyword>
<dbReference type="InterPro" id="IPR001650">
    <property type="entry name" value="Helicase_C-like"/>
</dbReference>
<reference evidence="14 15" key="1">
    <citation type="journal article" date="2022" name="Genome Biol. Evol.">
        <title>Host diet, physiology and behaviors set the stage for Lachnospiraceae cladogenesis.</title>
        <authorList>
            <person name="Vera-Ponce De Leon A."/>
            <person name="Schneider M."/>
            <person name="Jahnes B.C."/>
            <person name="Sadowski V."/>
            <person name="Camuy-Velez L.A."/>
            <person name="Duan J."/>
            <person name="Sabree Z.L."/>
        </authorList>
    </citation>
    <scope>NUCLEOTIDE SEQUENCE [LARGE SCALE GENOMIC DNA]</scope>
    <source>
        <strain evidence="14 15">PAL113</strain>
    </source>
</reference>
<dbReference type="PROSITE" id="PS51194">
    <property type="entry name" value="HELICASE_CTER"/>
    <property type="match status" value="1"/>
</dbReference>
<dbReference type="InterPro" id="IPR041222">
    <property type="entry name" value="PriA_3primeBD"/>
</dbReference>
<evidence type="ECO:0000259" key="13">
    <source>
        <dbReference type="PROSITE" id="PS51194"/>
    </source>
</evidence>
<keyword evidence="2 11" id="KW-0235">DNA replication</keyword>
<keyword evidence="5 11" id="KW-0378">Hydrolase</keyword>
<feature type="binding site" evidence="11">
    <location>
        <position position="490"/>
    </location>
    <ligand>
        <name>Zn(2+)</name>
        <dbReference type="ChEBI" id="CHEBI:29105"/>
        <label>1</label>
    </ligand>
</feature>
<comment type="catalytic activity">
    <reaction evidence="11">
        <text>Couples ATP hydrolysis with the unwinding of duplex DNA by translocating in the 3'-5' direction.</text>
        <dbReference type="EC" id="5.6.2.4"/>
    </reaction>
</comment>
<keyword evidence="10 11" id="KW-0413">Isomerase</keyword>
<dbReference type="Pfam" id="PF00271">
    <property type="entry name" value="Helicase_C"/>
    <property type="match status" value="1"/>
</dbReference>
<dbReference type="RefSeq" id="WP_262066523.1">
    <property type="nucleotide sequence ID" value="NZ_JAMXOD010000013.1"/>
</dbReference>
<keyword evidence="4 11" id="KW-0547">Nucleotide-binding</keyword>
<feature type="binding site" evidence="11">
    <location>
        <position position="450"/>
    </location>
    <ligand>
        <name>Zn(2+)</name>
        <dbReference type="ChEBI" id="CHEBI:29105"/>
        <label>1</label>
    </ligand>
</feature>
<comment type="caution">
    <text evidence="14">The sequence shown here is derived from an EMBL/GenBank/DDBJ whole genome shotgun (WGS) entry which is preliminary data.</text>
</comment>
<feature type="binding site" evidence="11">
    <location>
        <position position="487"/>
    </location>
    <ligand>
        <name>Zn(2+)</name>
        <dbReference type="ChEBI" id="CHEBI:29105"/>
        <label>1</label>
    </ligand>
</feature>
<dbReference type="CDD" id="cd17929">
    <property type="entry name" value="DEXHc_priA"/>
    <property type="match status" value="1"/>
</dbReference>
<keyword evidence="1 11" id="KW-0639">Primosome</keyword>
<organism evidence="14 15">
    <name type="scientific">Aequitasia blattaphilus</name>
    <dbReference type="NCBI Taxonomy" id="2949332"/>
    <lineage>
        <taxon>Bacteria</taxon>
        <taxon>Bacillati</taxon>
        <taxon>Bacillota</taxon>
        <taxon>Clostridia</taxon>
        <taxon>Lachnospirales</taxon>
        <taxon>Lachnospiraceae</taxon>
        <taxon>Aequitasia</taxon>
    </lineage>
</organism>
<sequence length="743" mass="85166">MYADVIVDITHEKLDKIFQYSIPENLKNNLVIGSKVLIPFGKGNKLIQGYVIGLGEKTSYDPTKIKEIHALSEEGINPSEKLIRLAAWIREEYGGTMIAALKTVLPIKKKEKEKEVKKVTLRVSKEEGVKLLEELLGKNQRARVRVLSLLLDQKEWDHKTLLTKAQVSLEVLRSMEKMGILSMQTTRVYRKVLPEGAVGKQEIHLNEEQEKIMQTFRRDRQESTRKTYLIHGITGSGKTQIYMEMIDEVVKEGKQAILLIPEISLTYQVVGKFQNRFKERVAILNSKLSPGERWDQMERVRQKEVDVMIGPRSALFTPFENLGLIVIDEEHEPTYKSEQVPRYHAREVAIQRAKEEGAGVVLGSATPSLDSYYKAMQGEYSLMQIDKRATKSKLAEVEIVDMTKELKEGNRSILSDRLKELIEDRLEKKEQVMLFLNRRGYAGFISCRACGYVVKCPHCDVSLSYHKKSGKLICHYCGYEQENVHTCPECGSPYIGGFKAGTQQVEELIQKKFPTARVLRMDMDTTRKKHSYEEILKVFDEQKADILIGTQMIVKGHDFPKVTLVGILAADMSLYGNDYRAGERTFQLLTQAAGRAGRGVDGGEVVIQTYSPEHYSIELAAKQDYLGFYKKEMEFRRMLSYPPVENMMAVLMTGSDEEKLMVAAKYLKEFVFLLKNIEKHQVIGPAPPYIGKLKDTYRQVIYIRSESNNELIHIKDKMEEYIDINKGFQELYIQFDFNPLNAF</sequence>
<evidence type="ECO:0000256" key="11">
    <source>
        <dbReference type="HAMAP-Rule" id="MF_00983"/>
    </source>
</evidence>
<dbReference type="SMART" id="SM00490">
    <property type="entry name" value="HELICc"/>
    <property type="match status" value="1"/>
</dbReference>
<feature type="binding site" evidence="11">
    <location>
        <position position="447"/>
    </location>
    <ligand>
        <name>Zn(2+)</name>
        <dbReference type="ChEBI" id="CHEBI:29105"/>
        <label>1</label>
    </ligand>
</feature>
<dbReference type="InterPro" id="IPR041236">
    <property type="entry name" value="PriA_C"/>
</dbReference>
<dbReference type="InterPro" id="IPR011545">
    <property type="entry name" value="DEAD/DEAH_box_helicase_dom"/>
</dbReference>
<name>A0ABT1ECQ5_9FIRM</name>
<dbReference type="Pfam" id="PF18319">
    <property type="entry name" value="Zn_ribbon_PriA"/>
    <property type="match status" value="1"/>
</dbReference>
<comment type="function">
    <text evidence="11">Initiates the restart of stalled replication forks, which reloads the replicative helicase on sites other than the origin of replication. Recognizes and binds to abandoned replication forks and remodels them to uncover a helicase loading site. Promotes assembly of the primosome at these replication forks.</text>
</comment>
<accession>A0ABT1ECQ5</accession>
<dbReference type="PANTHER" id="PTHR30580">
    <property type="entry name" value="PRIMOSOMAL PROTEIN N"/>
    <property type="match status" value="1"/>
</dbReference>
<keyword evidence="6 11" id="KW-0347">Helicase</keyword>
<keyword evidence="7 11" id="KW-0862">Zinc</keyword>
<dbReference type="SMART" id="SM00487">
    <property type="entry name" value="DEXDc"/>
    <property type="match status" value="1"/>
</dbReference>
<dbReference type="Gene3D" id="3.40.1440.60">
    <property type="entry name" value="PriA, 3(prime) DNA-binding domain"/>
    <property type="match status" value="1"/>
</dbReference>
<comment type="catalytic activity">
    <reaction evidence="11">
        <text>ATP + H2O = ADP + phosphate + H(+)</text>
        <dbReference type="Rhea" id="RHEA:13065"/>
        <dbReference type="ChEBI" id="CHEBI:15377"/>
        <dbReference type="ChEBI" id="CHEBI:15378"/>
        <dbReference type="ChEBI" id="CHEBI:30616"/>
        <dbReference type="ChEBI" id="CHEBI:43474"/>
        <dbReference type="ChEBI" id="CHEBI:456216"/>
        <dbReference type="EC" id="5.6.2.4"/>
    </reaction>
</comment>
<dbReference type="EMBL" id="JAMZFW010000013">
    <property type="protein sequence ID" value="MCP1102737.1"/>
    <property type="molecule type" value="Genomic_DNA"/>
</dbReference>
<dbReference type="CDD" id="cd18804">
    <property type="entry name" value="SF2_C_priA"/>
    <property type="match status" value="1"/>
</dbReference>